<name>D8IQV1_HERSS</name>
<dbReference type="Gene3D" id="2.40.50.180">
    <property type="entry name" value="CheA-289, Domain 4"/>
    <property type="match status" value="3"/>
</dbReference>
<dbReference type="STRING" id="757424.Hsero_1699"/>
<reference evidence="6 7" key="1">
    <citation type="submission" date="2010-04" db="EMBL/GenBank/DDBJ databases">
        <title>The genome of Herbaspirillum seropedicae SmR1, an endophytic, nitrogen-fixing, plant-growth promoting beta-Proteobacteria.</title>
        <authorList>
            <person name="Pedrosa F.O."/>
            <person name="Monteiro R.A."/>
            <person name="Wassem R."/>
            <person name="Cruz L.M."/>
            <person name="Ayub R.A."/>
            <person name="Colauto N.B."/>
            <person name="Fernandez M.A."/>
            <person name="Fungaro M.H.P."/>
            <person name="Grisard E.C."/>
            <person name="Hungria M."/>
            <person name="Madeira H.M.F."/>
            <person name="Nodari R.O."/>
            <person name="Osaku C.A."/>
            <person name="Petzl-Erler M.L."/>
            <person name="Terenzi H."/>
            <person name="Vieira L.G.E."/>
            <person name="Almeida M.I.M."/>
            <person name="Alves L.R."/>
            <person name="Arantes O.M.N."/>
            <person name="Balsanelli E."/>
            <person name="Barcellos F.G."/>
            <person name="Baura V.A."/>
            <person name="Binde D.R."/>
            <person name="Campo R.J."/>
            <person name="Chubatsu L.S."/>
            <person name="Chueire L.M.O."/>
            <person name="Ciferri R.R."/>
            <person name="Correa L.C."/>
            <person name="da Conceicao Silva J.L."/>
            <person name="Dabul A.N.G."/>
            <person name="Dambros B.P."/>
            <person name="Faoro H."/>
            <person name="Favetti A."/>
            <person name="Friedermann G."/>
            <person name="Furlaneto M.C."/>
            <person name="Gasques L.S."/>
            <person name="Gimenes C.C.T."/>
            <person name="Gioppo N.M.R."/>
            <person name="Glienke-Blanco C."/>
            <person name="Godoy L.P."/>
            <person name="Guerra M.P."/>
            <person name="Karp S."/>
            <person name="Kava-Cordeiro V."/>
            <person name="Margarido V.P."/>
            <person name="Mathioni S.M."/>
            <person name="Menck-Soares M.A."/>
            <person name="Murace N.K."/>
            <person name="Nicolas M.F."/>
            <person name="Oliveira C.E.C."/>
            <person name="Pagnan N.A.B."/>
            <person name="Pamphile J.A."/>
            <person name="Patussi E.V."/>
            <person name="Pereira L.F.P."/>
            <person name="Pereira-Ferrari L."/>
            <person name="Pinto F.G.S."/>
            <person name="Precoma C."/>
            <person name="Prioli A.J."/>
            <person name="Prioli S.M.A.P."/>
            <person name="Raittz R.T."/>
            <person name="Ramos H.J.O."/>
            <person name="Ribeiro E.M.S.F."/>
            <person name="Rigo L.U."/>
            <person name="Rocha C.L.M.S.C."/>
            <person name="Rocha S.N."/>
            <person name="Santos K."/>
            <person name="Satori D."/>
            <person name="Silva A.G."/>
            <person name="Simao R.C.G."/>
            <person name="Soares M.A.M."/>
            <person name="Souza E.M."/>
            <person name="Steffens M.B.R."/>
            <person name="Steindel M."/>
            <person name="Tadra-Sfeir M.Z."/>
            <person name="Takahashi E.K."/>
            <person name="Torres R.A."/>
            <person name="Valle J.S."/>
            <person name="Vernal J.I."/>
            <person name="Vilas-Boas L.A."/>
            <person name="Watanabe M.A.E."/>
            <person name="Weiss V.A."/>
            <person name="Yates M.A."/>
            <person name="Souza E.M."/>
        </authorList>
    </citation>
    <scope>NUCLEOTIDE SEQUENCE [LARGE SCALE GENOMIC DNA]</scope>
    <source>
        <strain evidence="6 7">SmR1</strain>
    </source>
</reference>
<sequence length="516" mass="56280">MTTDIVTLTETSDPDRPSSQERIATRQFVTFVAGDEVFAVEMAPVQEIIRSPDVVRVPLAPPTLDGLANLRGKILPIVSLRRIFGFPERDKDDATRAVVINVGQPLGFVVDRVASVLDVEADKIEAPEGLQSTIDTELLAGLLKNVGGYPVIMVLDFEKLVSREFSQIAASARNDVRLHAGLEVHNDGAEATRNDELQLVSFRLSGQEYAIDIADVQEIVQVPSGIVRLPHSAEHVIGVMALRSRLLMLVDLRRMFGLPAQELDDKCRIVVLAHGASSIGLAVDSVSEVLRVPKGLVDPLPVALAKSDDAPEIACVCRLDEGRRLVSVITSKNLLDHSALKDAFNIMSEDHSDHAQPGEEIDTAIDDDEQMVIFRLDKEEFGVPIHSVQEIVRVPDELVHVPGAPAFVEGVINLRGSVLPVIDLRARLGLPAIERSDGQRIMVFVIADVRTGFIVDQVAEVLRIAKDAIEPAPRFSTQQSALLARMANMEKQGRMVQLLEPAQLINADEMTGLASL</sequence>
<dbReference type="InterPro" id="IPR039315">
    <property type="entry name" value="CheW"/>
</dbReference>
<dbReference type="Gene3D" id="2.30.30.40">
    <property type="entry name" value="SH3 Domains"/>
    <property type="match status" value="3"/>
</dbReference>
<dbReference type="SUPFAM" id="SSF50341">
    <property type="entry name" value="CheW-like"/>
    <property type="match status" value="3"/>
</dbReference>
<dbReference type="RefSeq" id="WP_013233711.1">
    <property type="nucleotide sequence ID" value="NC_014323.1"/>
</dbReference>
<dbReference type="GO" id="GO:0007165">
    <property type="term" value="P:signal transduction"/>
    <property type="evidence" value="ECO:0007669"/>
    <property type="project" value="InterPro"/>
</dbReference>
<dbReference type="GO" id="GO:0005829">
    <property type="term" value="C:cytosol"/>
    <property type="evidence" value="ECO:0007669"/>
    <property type="project" value="TreeGrafter"/>
</dbReference>
<dbReference type="KEGG" id="hse:Hsero_1699"/>
<dbReference type="PROSITE" id="PS50851">
    <property type="entry name" value="CHEW"/>
    <property type="match status" value="3"/>
</dbReference>
<protein>
    <recommendedName>
        <fullName evidence="2">Chemotaxis protein CheW</fullName>
    </recommendedName>
</protein>
<dbReference type="PANTHER" id="PTHR22617:SF45">
    <property type="entry name" value="CHEMOTAXIS PROTEIN CHEW"/>
    <property type="match status" value="1"/>
</dbReference>
<feature type="region of interest" description="Disordered" evidence="4">
    <location>
        <begin position="1"/>
        <end position="20"/>
    </location>
</feature>
<evidence type="ECO:0000256" key="4">
    <source>
        <dbReference type="SAM" id="MobiDB-lite"/>
    </source>
</evidence>
<evidence type="ECO:0000259" key="5">
    <source>
        <dbReference type="PROSITE" id="PS50851"/>
    </source>
</evidence>
<dbReference type="Pfam" id="PF01584">
    <property type="entry name" value="CheW"/>
    <property type="match status" value="3"/>
</dbReference>
<dbReference type="HOGENOM" id="CLU_040928_0_0_4"/>
<dbReference type="InterPro" id="IPR036061">
    <property type="entry name" value="CheW-like_dom_sf"/>
</dbReference>
<evidence type="ECO:0000313" key="7">
    <source>
        <dbReference type="Proteomes" id="UP000000329"/>
    </source>
</evidence>
<feature type="compositionally biased region" description="Polar residues" evidence="4">
    <location>
        <begin position="1"/>
        <end position="11"/>
    </location>
</feature>
<dbReference type="eggNOG" id="COG0835">
    <property type="taxonomic scope" value="Bacteria"/>
</dbReference>
<evidence type="ECO:0000313" key="6">
    <source>
        <dbReference type="EMBL" id="ADJ63212.1"/>
    </source>
</evidence>
<keyword evidence="7" id="KW-1185">Reference proteome</keyword>
<proteinExistence type="predicted"/>
<evidence type="ECO:0000256" key="3">
    <source>
        <dbReference type="ARBA" id="ARBA00022490"/>
    </source>
</evidence>
<dbReference type="EMBL" id="CP002039">
    <property type="protein sequence ID" value="ADJ63212.1"/>
    <property type="molecule type" value="Genomic_DNA"/>
</dbReference>
<keyword evidence="3" id="KW-0963">Cytoplasm</keyword>
<dbReference type="GeneID" id="29391402"/>
<evidence type="ECO:0000256" key="2">
    <source>
        <dbReference type="ARBA" id="ARBA00021483"/>
    </source>
</evidence>
<dbReference type="PANTHER" id="PTHR22617">
    <property type="entry name" value="CHEMOTAXIS SENSOR HISTIDINE KINASE-RELATED"/>
    <property type="match status" value="1"/>
</dbReference>
<dbReference type="SMART" id="SM00260">
    <property type="entry name" value="CheW"/>
    <property type="match status" value="3"/>
</dbReference>
<accession>D8IQV1</accession>
<evidence type="ECO:0000256" key="1">
    <source>
        <dbReference type="ARBA" id="ARBA00004496"/>
    </source>
</evidence>
<comment type="subcellular location">
    <subcellularLocation>
        <location evidence="1">Cytoplasm</location>
    </subcellularLocation>
</comment>
<dbReference type="InterPro" id="IPR002545">
    <property type="entry name" value="CheW-lke_dom"/>
</dbReference>
<organism evidence="6 7">
    <name type="scientific">Herbaspirillum seropedicae (strain SmR1)</name>
    <dbReference type="NCBI Taxonomy" id="757424"/>
    <lineage>
        <taxon>Bacteria</taxon>
        <taxon>Pseudomonadati</taxon>
        <taxon>Pseudomonadota</taxon>
        <taxon>Betaproteobacteria</taxon>
        <taxon>Burkholderiales</taxon>
        <taxon>Oxalobacteraceae</taxon>
        <taxon>Herbaspirillum</taxon>
    </lineage>
</organism>
<feature type="domain" description="CheW-like" evidence="5">
    <location>
        <begin position="25"/>
        <end position="166"/>
    </location>
</feature>
<gene>
    <name evidence="6" type="primary">cheW</name>
    <name evidence="6" type="ordered locus">Hsero_1699</name>
</gene>
<dbReference type="OrthoDB" id="9790406at2"/>
<feature type="domain" description="CheW-like" evidence="5">
    <location>
        <begin position="196"/>
        <end position="340"/>
    </location>
</feature>
<dbReference type="Proteomes" id="UP000000329">
    <property type="component" value="Chromosome"/>
</dbReference>
<dbReference type="AlphaFoldDB" id="D8IQV1"/>
<feature type="domain" description="CheW-like" evidence="5">
    <location>
        <begin position="368"/>
        <end position="510"/>
    </location>
</feature>
<dbReference type="GO" id="GO:0006935">
    <property type="term" value="P:chemotaxis"/>
    <property type="evidence" value="ECO:0007669"/>
    <property type="project" value="InterPro"/>
</dbReference>